<gene>
    <name evidence="4" type="ORF">IZO911_LOCUS16846</name>
    <name evidence="5" type="ORF">KXQ929_LOCUS4972</name>
</gene>
<evidence type="ECO:0000259" key="2">
    <source>
        <dbReference type="Pfam" id="PF02746"/>
    </source>
</evidence>
<dbReference type="SUPFAM" id="SSF54826">
    <property type="entry name" value="Enolase N-terminal domain-like"/>
    <property type="match status" value="1"/>
</dbReference>
<accession>A0A814FQL2</accession>
<dbReference type="EMBL" id="CAJNOE010000153">
    <property type="protein sequence ID" value="CAF0986176.1"/>
    <property type="molecule type" value="Genomic_DNA"/>
</dbReference>
<feature type="domain" description="Mandelate racemase/muconate lactonizing enzyme N-terminal" evidence="2">
    <location>
        <begin position="9"/>
        <end position="102"/>
    </location>
</feature>
<dbReference type="EMBL" id="CAJOBB010000177">
    <property type="protein sequence ID" value="CAF3597912.1"/>
    <property type="molecule type" value="Genomic_DNA"/>
</dbReference>
<sequence>MEMFHVKPRWLFLKITCDDGTVGWGEPVVEGRAQTVETAVKEIARYLIGQDPRDIEKHWQIIYRGNFYRNGPILTSALSGVEQALWDILGKHLNVPVWRLLGGKVRDRIRMYGWLSLEPTGDYIDLYAKSINENVEGFTAYKTCPIPPMQMIEQPDVLHAIRDNITLLRDKVDKKIDVALDFHGRCTPAMSRRLIHMIEDVDIMFIGKIFITLLFSLKNSEEPVLPGDVAALKQLSSSTSIPIATGERLFTRWQFNDLIEQQAVAIIQPDISHCGGIFEARKIASMAEARNIAVAPHCPLGPIALAASLQFASCTPNFLCQEHLTLGHDYLKVPFQVKEGYVDVPYLPGLGIEVDEEKVRAGIFPGDWSTPQFRLKDDSFAEW</sequence>
<evidence type="ECO:0000313" key="5">
    <source>
        <dbReference type="EMBL" id="CAF3597912.1"/>
    </source>
</evidence>
<keyword evidence="1" id="KW-0456">Lyase</keyword>
<feature type="domain" description="Enolase C-terminal" evidence="3">
    <location>
        <begin position="135"/>
        <end position="357"/>
    </location>
</feature>
<dbReference type="InterPro" id="IPR013341">
    <property type="entry name" value="Mandelate_racemase_N_dom"/>
</dbReference>
<evidence type="ECO:0000256" key="1">
    <source>
        <dbReference type="ARBA" id="ARBA00023239"/>
    </source>
</evidence>
<comment type="caution">
    <text evidence="4">The sequence shown here is derived from an EMBL/GenBank/DDBJ whole genome shotgun (WGS) entry which is preliminary data.</text>
</comment>
<dbReference type="InterPro" id="IPR029017">
    <property type="entry name" value="Enolase-like_N"/>
</dbReference>
<dbReference type="SFLD" id="SFLDS00001">
    <property type="entry name" value="Enolase"/>
    <property type="match status" value="1"/>
</dbReference>
<evidence type="ECO:0008006" key="7">
    <source>
        <dbReference type="Google" id="ProtNLM"/>
    </source>
</evidence>
<evidence type="ECO:0000313" key="4">
    <source>
        <dbReference type="EMBL" id="CAF0986176.1"/>
    </source>
</evidence>
<dbReference type="Pfam" id="PF13378">
    <property type="entry name" value="MR_MLE_C"/>
    <property type="match status" value="1"/>
</dbReference>
<protein>
    <recommendedName>
        <fullName evidence="7">Galactonate dehydratase</fullName>
    </recommendedName>
</protein>
<dbReference type="InterPro" id="IPR018110">
    <property type="entry name" value="Mandel_Rmase/mucon_lact_enz_CS"/>
</dbReference>
<dbReference type="PANTHER" id="PTHR48080">
    <property type="entry name" value="D-GALACTONATE DEHYDRATASE-RELATED"/>
    <property type="match status" value="1"/>
</dbReference>
<name>A0A814FQL2_9BILA</name>
<dbReference type="SFLD" id="SFLDG00179">
    <property type="entry name" value="mandelate_racemase"/>
    <property type="match status" value="1"/>
</dbReference>
<reference evidence="4" key="1">
    <citation type="submission" date="2021-02" db="EMBL/GenBank/DDBJ databases">
        <authorList>
            <person name="Nowell W R."/>
        </authorList>
    </citation>
    <scope>NUCLEOTIDE SEQUENCE</scope>
</reference>
<dbReference type="PROSITE" id="PS00908">
    <property type="entry name" value="MR_MLE_1"/>
    <property type="match status" value="1"/>
</dbReference>
<dbReference type="InterPro" id="IPR036849">
    <property type="entry name" value="Enolase-like_C_sf"/>
</dbReference>
<dbReference type="Gene3D" id="3.20.20.120">
    <property type="entry name" value="Enolase-like C-terminal domain"/>
    <property type="match status" value="1"/>
</dbReference>
<dbReference type="Gene3D" id="3.30.390.10">
    <property type="entry name" value="Enolase-like, N-terminal domain"/>
    <property type="match status" value="1"/>
</dbReference>
<dbReference type="GO" id="GO:0016829">
    <property type="term" value="F:lyase activity"/>
    <property type="evidence" value="ECO:0007669"/>
    <property type="project" value="UniProtKB-KW"/>
</dbReference>
<dbReference type="NCBIfam" id="NF010624">
    <property type="entry name" value="PRK14017.1"/>
    <property type="match status" value="1"/>
</dbReference>
<dbReference type="SUPFAM" id="SSF51604">
    <property type="entry name" value="Enolase C-terminal domain-like"/>
    <property type="match status" value="1"/>
</dbReference>
<dbReference type="PANTHER" id="PTHR48080:SF2">
    <property type="entry name" value="D-GALACTONATE DEHYDRATASE"/>
    <property type="match status" value="1"/>
</dbReference>
<dbReference type="InterPro" id="IPR034593">
    <property type="entry name" value="DgoD-like"/>
</dbReference>
<evidence type="ECO:0000259" key="3">
    <source>
        <dbReference type="Pfam" id="PF13378"/>
    </source>
</evidence>
<dbReference type="Proteomes" id="UP000663860">
    <property type="component" value="Unassembled WGS sequence"/>
</dbReference>
<dbReference type="AlphaFoldDB" id="A0A814FQL2"/>
<dbReference type="Proteomes" id="UP000663868">
    <property type="component" value="Unassembled WGS sequence"/>
</dbReference>
<dbReference type="GO" id="GO:0009063">
    <property type="term" value="P:amino acid catabolic process"/>
    <property type="evidence" value="ECO:0007669"/>
    <property type="project" value="InterPro"/>
</dbReference>
<dbReference type="InterPro" id="IPR029065">
    <property type="entry name" value="Enolase_C-like"/>
</dbReference>
<evidence type="ECO:0000313" key="6">
    <source>
        <dbReference type="Proteomes" id="UP000663860"/>
    </source>
</evidence>
<dbReference type="Pfam" id="PF02746">
    <property type="entry name" value="MR_MLE_N"/>
    <property type="match status" value="1"/>
</dbReference>
<proteinExistence type="predicted"/>
<organism evidence="4 6">
    <name type="scientific">Adineta steineri</name>
    <dbReference type="NCBI Taxonomy" id="433720"/>
    <lineage>
        <taxon>Eukaryota</taxon>
        <taxon>Metazoa</taxon>
        <taxon>Spiralia</taxon>
        <taxon>Gnathifera</taxon>
        <taxon>Rotifera</taxon>
        <taxon>Eurotatoria</taxon>
        <taxon>Bdelloidea</taxon>
        <taxon>Adinetida</taxon>
        <taxon>Adinetidae</taxon>
        <taxon>Adineta</taxon>
    </lineage>
</organism>